<evidence type="ECO:0000313" key="2">
    <source>
        <dbReference type="EMBL" id="QPC85243.1"/>
    </source>
</evidence>
<dbReference type="AlphaFoldDB" id="A0A7S8IH79"/>
<gene>
    <name evidence="2" type="ORF">G4Y79_17605</name>
</gene>
<sequence>MSNTGIFDAIFTRRSLRRYQPVPVPREHIEQVLTAGIWAPSAHNRQPWRFAVITLEEQKRALAQAMGERLRHDLQADHVPQAIIDADAERSYDRLTSAPVLIVLCLSMADMDTYTDERRNEREFIMAVQSTAMCGQNMLLAAHALGLGACWMCAPLFCPDVVRDALVLPDDWQPQGIITMGYPAQERERTREPLETRVLWR</sequence>
<dbReference type="Pfam" id="PF00881">
    <property type="entry name" value="Nitroreductase"/>
    <property type="match status" value="1"/>
</dbReference>
<dbReference type="KEGG" id="pmet:G4Y79_17605"/>
<organism evidence="2 3">
    <name type="scientific">Phototrophicus methaneseepsis</name>
    <dbReference type="NCBI Taxonomy" id="2710758"/>
    <lineage>
        <taxon>Bacteria</taxon>
        <taxon>Bacillati</taxon>
        <taxon>Chloroflexota</taxon>
        <taxon>Candidatus Thermofontia</taxon>
        <taxon>Phototrophicales</taxon>
        <taxon>Phototrophicaceae</taxon>
        <taxon>Phototrophicus</taxon>
    </lineage>
</organism>
<dbReference type="InterPro" id="IPR029479">
    <property type="entry name" value="Nitroreductase"/>
</dbReference>
<dbReference type="InterPro" id="IPR000415">
    <property type="entry name" value="Nitroreductase-like"/>
</dbReference>
<protein>
    <submittedName>
        <fullName evidence="2">Nitroreductase family protein</fullName>
    </submittedName>
</protein>
<reference evidence="2 3" key="1">
    <citation type="submission" date="2020-02" db="EMBL/GenBank/DDBJ databases">
        <authorList>
            <person name="Zheng R.K."/>
            <person name="Sun C.M."/>
        </authorList>
    </citation>
    <scope>NUCLEOTIDE SEQUENCE [LARGE SCALE GENOMIC DNA]</scope>
    <source>
        <strain evidence="3">rifampicinis</strain>
    </source>
</reference>
<keyword evidence="3" id="KW-1185">Reference proteome</keyword>
<dbReference type="Proteomes" id="UP000594468">
    <property type="component" value="Chromosome"/>
</dbReference>
<evidence type="ECO:0000313" key="3">
    <source>
        <dbReference type="Proteomes" id="UP000594468"/>
    </source>
</evidence>
<dbReference type="Gene3D" id="3.40.109.10">
    <property type="entry name" value="NADH Oxidase"/>
    <property type="match status" value="1"/>
</dbReference>
<proteinExistence type="predicted"/>
<dbReference type="GO" id="GO:0016491">
    <property type="term" value="F:oxidoreductase activity"/>
    <property type="evidence" value="ECO:0007669"/>
    <property type="project" value="InterPro"/>
</dbReference>
<dbReference type="PANTHER" id="PTHR23026:SF123">
    <property type="entry name" value="NAD(P)H NITROREDUCTASE RV3131-RELATED"/>
    <property type="match status" value="1"/>
</dbReference>
<dbReference type="PANTHER" id="PTHR23026">
    <property type="entry name" value="NADPH NITROREDUCTASE"/>
    <property type="match status" value="1"/>
</dbReference>
<dbReference type="InterPro" id="IPR050627">
    <property type="entry name" value="Nitroreductase/BluB"/>
</dbReference>
<accession>A0A7S8IH79</accession>
<evidence type="ECO:0000259" key="1">
    <source>
        <dbReference type="Pfam" id="PF00881"/>
    </source>
</evidence>
<feature type="domain" description="Nitroreductase" evidence="1">
    <location>
        <begin position="11"/>
        <end position="182"/>
    </location>
</feature>
<name>A0A7S8IH79_9CHLR</name>
<dbReference type="EMBL" id="CP062983">
    <property type="protein sequence ID" value="QPC85243.1"/>
    <property type="molecule type" value="Genomic_DNA"/>
</dbReference>
<dbReference type="SUPFAM" id="SSF55469">
    <property type="entry name" value="FMN-dependent nitroreductase-like"/>
    <property type="match status" value="1"/>
</dbReference>